<dbReference type="PANTHER" id="PTHR24243">
    <property type="entry name" value="G-PROTEIN COUPLED RECEPTOR"/>
    <property type="match status" value="1"/>
</dbReference>
<keyword evidence="7 8" id="KW-0807">Transducer</keyword>
<dbReference type="InterPro" id="IPR017452">
    <property type="entry name" value="GPCR_Rhodpsn_7TM"/>
</dbReference>
<gene>
    <name evidence="12" type="ORF">COCON_G00035340</name>
</gene>
<protein>
    <recommendedName>
        <fullName evidence="11">G-protein coupled receptors family 1 profile domain-containing protein</fullName>
    </recommendedName>
</protein>
<dbReference type="PRINTS" id="PR00237">
    <property type="entry name" value="GPCRRHODOPSN"/>
</dbReference>
<comment type="subcellular location">
    <subcellularLocation>
        <location evidence="1">Membrane</location>
        <topology evidence="1">Multi-pass membrane protein</topology>
    </subcellularLocation>
</comment>
<feature type="transmembrane region" description="Helical" evidence="10">
    <location>
        <begin position="339"/>
        <end position="359"/>
    </location>
</feature>
<evidence type="ECO:0000256" key="2">
    <source>
        <dbReference type="ARBA" id="ARBA00022692"/>
    </source>
</evidence>
<feature type="transmembrane region" description="Helical" evidence="10">
    <location>
        <begin position="212"/>
        <end position="234"/>
    </location>
</feature>
<evidence type="ECO:0000256" key="10">
    <source>
        <dbReference type="SAM" id="Phobius"/>
    </source>
</evidence>
<name>A0A9Q1I6R2_CONCO</name>
<accession>A0A9Q1I6R2</accession>
<dbReference type="PANTHER" id="PTHR24243:SF207">
    <property type="entry name" value="PYROKININ-1 RECEPTOR-LIKE"/>
    <property type="match status" value="1"/>
</dbReference>
<evidence type="ECO:0000256" key="5">
    <source>
        <dbReference type="ARBA" id="ARBA00023136"/>
    </source>
</evidence>
<evidence type="ECO:0000256" key="9">
    <source>
        <dbReference type="SAM" id="MobiDB-lite"/>
    </source>
</evidence>
<feature type="transmembrane region" description="Helical" evidence="10">
    <location>
        <begin position="132"/>
        <end position="152"/>
    </location>
</feature>
<evidence type="ECO:0000313" key="12">
    <source>
        <dbReference type="EMBL" id="KAJ8284684.1"/>
    </source>
</evidence>
<comment type="caution">
    <text evidence="12">The sequence shown here is derived from an EMBL/GenBank/DDBJ whole genome shotgun (WGS) entry which is preliminary data.</text>
</comment>
<dbReference type="EMBL" id="JAFJMO010000002">
    <property type="protein sequence ID" value="KAJ8284684.1"/>
    <property type="molecule type" value="Genomic_DNA"/>
</dbReference>
<keyword evidence="2 8" id="KW-0812">Transmembrane</keyword>
<evidence type="ECO:0000256" key="3">
    <source>
        <dbReference type="ARBA" id="ARBA00022989"/>
    </source>
</evidence>
<feature type="transmembrane region" description="Helical" evidence="10">
    <location>
        <begin position="274"/>
        <end position="301"/>
    </location>
</feature>
<evidence type="ECO:0000256" key="8">
    <source>
        <dbReference type="RuleBase" id="RU000688"/>
    </source>
</evidence>
<dbReference type="SUPFAM" id="SSF81321">
    <property type="entry name" value="Family A G protein-coupled receptor-like"/>
    <property type="match status" value="1"/>
</dbReference>
<feature type="region of interest" description="Disordered" evidence="9">
    <location>
        <begin position="434"/>
        <end position="467"/>
    </location>
</feature>
<evidence type="ECO:0000259" key="11">
    <source>
        <dbReference type="PROSITE" id="PS50262"/>
    </source>
</evidence>
<keyword evidence="6 8" id="KW-0675">Receptor</keyword>
<feature type="compositionally biased region" description="Low complexity" evidence="9">
    <location>
        <begin position="440"/>
        <end position="452"/>
    </location>
</feature>
<evidence type="ECO:0000256" key="6">
    <source>
        <dbReference type="ARBA" id="ARBA00023170"/>
    </source>
</evidence>
<keyword evidence="3 10" id="KW-1133">Transmembrane helix</keyword>
<dbReference type="Pfam" id="PF00001">
    <property type="entry name" value="7tm_1"/>
    <property type="match status" value="1"/>
</dbReference>
<organism evidence="12 13">
    <name type="scientific">Conger conger</name>
    <name type="common">Conger eel</name>
    <name type="synonym">Muraena conger</name>
    <dbReference type="NCBI Taxonomy" id="82655"/>
    <lineage>
        <taxon>Eukaryota</taxon>
        <taxon>Metazoa</taxon>
        <taxon>Chordata</taxon>
        <taxon>Craniata</taxon>
        <taxon>Vertebrata</taxon>
        <taxon>Euteleostomi</taxon>
        <taxon>Actinopterygii</taxon>
        <taxon>Neopterygii</taxon>
        <taxon>Teleostei</taxon>
        <taxon>Anguilliformes</taxon>
        <taxon>Congridae</taxon>
        <taxon>Conger</taxon>
    </lineage>
</organism>
<proteinExistence type="inferred from homology"/>
<comment type="similarity">
    <text evidence="8">Belongs to the G-protein coupled receptor 1 family.</text>
</comment>
<dbReference type="GO" id="GO:0005886">
    <property type="term" value="C:plasma membrane"/>
    <property type="evidence" value="ECO:0007669"/>
    <property type="project" value="TreeGrafter"/>
</dbReference>
<keyword evidence="13" id="KW-1185">Reference proteome</keyword>
<dbReference type="Gene3D" id="1.20.1070.10">
    <property type="entry name" value="Rhodopsin 7-helix transmembrane proteins"/>
    <property type="match status" value="1"/>
</dbReference>
<evidence type="ECO:0000256" key="1">
    <source>
        <dbReference type="ARBA" id="ARBA00004141"/>
    </source>
</evidence>
<sequence length="496" mass="56196">MLVETSQAEPGKQSRPLAALHSTPYTTSYIPESTLNYEELFEWRKTQKRRYSCDRNTCWCKPPYFDFSTNASHPSAEPDLYVGVTKSEPYHIAIPMTAFYGLLFIFGVASNGISVLTLLINARMKASTIRPYLLSLVLSDILQLLTVPVTLYRYYWESYPWRLGGPLCKVYFMIRQMYCATTSWTILAFTAERYMAICHTMWSVSSLQRVSLSRLLSAIWCLSLASSVPFALVYGKARACILDYTATSPEQAFRVSTMCEVMEMEPYTVYRTVLLMRAVLCFLVPLVAIMTLSLLIICHLLRNGRKRKAMGLTRRVAAHHGRPSPHPENGKLRIYERRALRLMGAVVLAFFVCNFPDMASSLMQVYVEVWSDTVLKVYTVLKSYLSLPLWYVNSALDPILFCISSDTFRGACWKTFGSLHLRWPGPFWRSWGQAVRGKQSRTSSRTTSVSGRETAEHPGPPSCHGEPQLLSLRSLTLEVSVSTPHICSGSHPDLQP</sequence>
<dbReference type="OrthoDB" id="5962705at2759"/>
<keyword evidence="5 10" id="KW-0472">Membrane</keyword>
<dbReference type="PROSITE" id="PS50262">
    <property type="entry name" value="G_PROTEIN_RECEP_F1_2"/>
    <property type="match status" value="1"/>
</dbReference>
<dbReference type="GO" id="GO:0004930">
    <property type="term" value="F:G protein-coupled receptor activity"/>
    <property type="evidence" value="ECO:0007669"/>
    <property type="project" value="UniProtKB-KW"/>
</dbReference>
<evidence type="ECO:0000256" key="4">
    <source>
        <dbReference type="ARBA" id="ARBA00023040"/>
    </source>
</evidence>
<feature type="transmembrane region" description="Helical" evidence="10">
    <location>
        <begin position="172"/>
        <end position="191"/>
    </location>
</feature>
<dbReference type="AlphaFoldDB" id="A0A9Q1I6R2"/>
<dbReference type="InterPro" id="IPR000276">
    <property type="entry name" value="GPCR_Rhodpsn"/>
</dbReference>
<dbReference type="PROSITE" id="PS00237">
    <property type="entry name" value="G_PROTEIN_RECEP_F1_1"/>
    <property type="match status" value="1"/>
</dbReference>
<evidence type="ECO:0000313" key="13">
    <source>
        <dbReference type="Proteomes" id="UP001152803"/>
    </source>
</evidence>
<evidence type="ECO:0000256" key="7">
    <source>
        <dbReference type="ARBA" id="ARBA00023224"/>
    </source>
</evidence>
<feature type="transmembrane region" description="Helical" evidence="10">
    <location>
        <begin position="98"/>
        <end position="120"/>
    </location>
</feature>
<feature type="domain" description="G-protein coupled receptors family 1 profile" evidence="11">
    <location>
        <begin position="110"/>
        <end position="401"/>
    </location>
</feature>
<dbReference type="Proteomes" id="UP001152803">
    <property type="component" value="Unassembled WGS sequence"/>
</dbReference>
<keyword evidence="4 8" id="KW-0297">G-protein coupled receptor</keyword>
<reference evidence="12" key="1">
    <citation type="journal article" date="2023" name="Science">
        <title>Genome structures resolve the early diversification of teleost fishes.</title>
        <authorList>
            <person name="Parey E."/>
            <person name="Louis A."/>
            <person name="Montfort J."/>
            <person name="Bouchez O."/>
            <person name="Roques C."/>
            <person name="Iampietro C."/>
            <person name="Lluch J."/>
            <person name="Castinel A."/>
            <person name="Donnadieu C."/>
            <person name="Desvignes T."/>
            <person name="Floi Bucao C."/>
            <person name="Jouanno E."/>
            <person name="Wen M."/>
            <person name="Mejri S."/>
            <person name="Dirks R."/>
            <person name="Jansen H."/>
            <person name="Henkel C."/>
            <person name="Chen W.J."/>
            <person name="Zahm M."/>
            <person name="Cabau C."/>
            <person name="Klopp C."/>
            <person name="Thompson A.W."/>
            <person name="Robinson-Rechavi M."/>
            <person name="Braasch I."/>
            <person name="Lecointre G."/>
            <person name="Bobe J."/>
            <person name="Postlethwait J.H."/>
            <person name="Berthelot C."/>
            <person name="Roest Crollius H."/>
            <person name="Guiguen Y."/>
        </authorList>
    </citation>
    <scope>NUCLEOTIDE SEQUENCE</scope>
    <source>
        <strain evidence="12">Concon-B</strain>
    </source>
</reference>